<keyword evidence="1" id="KW-0732">Signal</keyword>
<keyword evidence="3" id="KW-1185">Reference proteome</keyword>
<dbReference type="RefSeq" id="WP_315948533.1">
    <property type="nucleotide sequence ID" value="NZ_JAWCUA010000010.1"/>
</dbReference>
<evidence type="ECO:0000313" key="3">
    <source>
        <dbReference type="Proteomes" id="UP001257914"/>
    </source>
</evidence>
<evidence type="ECO:0000313" key="2">
    <source>
        <dbReference type="EMBL" id="MDU0114851.1"/>
    </source>
</evidence>
<reference evidence="2 3" key="1">
    <citation type="submission" date="2023-10" db="EMBL/GenBank/DDBJ databases">
        <title>Psychrosphaera aquimaarina strain SW33 isolated from seawater.</title>
        <authorList>
            <person name="Bayburt H."/>
            <person name="Kim J.M."/>
            <person name="Choi B.J."/>
            <person name="Jeon C.O."/>
        </authorList>
    </citation>
    <scope>NUCLEOTIDE SEQUENCE [LARGE SCALE GENOMIC DNA]</scope>
    <source>
        <strain evidence="2 3">KCTC 52743</strain>
    </source>
</reference>
<name>A0ABU3R592_9GAMM</name>
<dbReference type="Proteomes" id="UP001257914">
    <property type="component" value="Unassembled WGS sequence"/>
</dbReference>
<accession>A0ABU3R592</accession>
<organism evidence="2 3">
    <name type="scientific">Psychrosphaera aquimarina</name>
    <dbReference type="NCBI Taxonomy" id="2044854"/>
    <lineage>
        <taxon>Bacteria</taxon>
        <taxon>Pseudomonadati</taxon>
        <taxon>Pseudomonadota</taxon>
        <taxon>Gammaproteobacteria</taxon>
        <taxon>Alteromonadales</taxon>
        <taxon>Pseudoalteromonadaceae</taxon>
        <taxon>Psychrosphaera</taxon>
    </lineage>
</organism>
<sequence length="188" mass="21216">MLKTISRLVFITTLLLTSVPSFADFSLDGKLKLTFPSGAVKEVDFPLSYSHKDFDHTFVVGSQSFAVSGQPESYSFAVLLKSNNYVWIQEFSKDQFKSFTLTLGEHNFSLKKQVLNKPVKGDYILTIDGKDYFFQHTLAQINFKFDDDGITEISVDGLVASLGINTSKDPCDEFEEDSDDKKECEFNK</sequence>
<dbReference type="EMBL" id="JAWCUA010000010">
    <property type="protein sequence ID" value="MDU0114851.1"/>
    <property type="molecule type" value="Genomic_DNA"/>
</dbReference>
<gene>
    <name evidence="2" type="ORF">RT723_18000</name>
</gene>
<feature type="chain" id="PRO_5046118277" evidence="1">
    <location>
        <begin position="24"/>
        <end position="188"/>
    </location>
</feature>
<protein>
    <submittedName>
        <fullName evidence="2">Uncharacterized protein</fullName>
    </submittedName>
</protein>
<proteinExistence type="predicted"/>
<comment type="caution">
    <text evidence="2">The sequence shown here is derived from an EMBL/GenBank/DDBJ whole genome shotgun (WGS) entry which is preliminary data.</text>
</comment>
<feature type="signal peptide" evidence="1">
    <location>
        <begin position="1"/>
        <end position="23"/>
    </location>
</feature>
<evidence type="ECO:0000256" key="1">
    <source>
        <dbReference type="SAM" id="SignalP"/>
    </source>
</evidence>